<protein>
    <submittedName>
        <fullName evidence="2">Uncharacterized protein</fullName>
    </submittedName>
</protein>
<accession>W7U0U4</accession>
<feature type="compositionally biased region" description="Polar residues" evidence="1">
    <location>
        <begin position="66"/>
        <end position="77"/>
    </location>
</feature>
<evidence type="ECO:0000313" key="3">
    <source>
        <dbReference type="Proteomes" id="UP000019335"/>
    </source>
</evidence>
<proteinExistence type="predicted"/>
<gene>
    <name evidence="2" type="ORF">Naga_100398g7</name>
</gene>
<sequence length="107" mass="11455">MTAPQGGIYFHASCGIWARAWHSEPCTAWRGRGGGSVDAGGRLVSAWFQRETRRVPTAHAARVPVPSQSNSSKETSPLANGELLPFVTILDDSFHMAVSQGYSSLAP</sequence>
<dbReference type="EMBL" id="AZIL01000622">
    <property type="protein sequence ID" value="EWM26516.1"/>
    <property type="molecule type" value="Genomic_DNA"/>
</dbReference>
<comment type="caution">
    <text evidence="2">The sequence shown here is derived from an EMBL/GenBank/DDBJ whole genome shotgun (WGS) entry which is preliminary data.</text>
</comment>
<dbReference type="AlphaFoldDB" id="W7U0U4"/>
<dbReference type="Proteomes" id="UP000019335">
    <property type="component" value="Chromosome 8"/>
</dbReference>
<feature type="region of interest" description="Disordered" evidence="1">
    <location>
        <begin position="58"/>
        <end position="77"/>
    </location>
</feature>
<evidence type="ECO:0000313" key="2">
    <source>
        <dbReference type="EMBL" id="EWM26516.1"/>
    </source>
</evidence>
<name>W7U0U4_9STRA</name>
<evidence type="ECO:0000256" key="1">
    <source>
        <dbReference type="SAM" id="MobiDB-lite"/>
    </source>
</evidence>
<organism evidence="2 3">
    <name type="scientific">Nannochloropsis gaditana</name>
    <dbReference type="NCBI Taxonomy" id="72520"/>
    <lineage>
        <taxon>Eukaryota</taxon>
        <taxon>Sar</taxon>
        <taxon>Stramenopiles</taxon>
        <taxon>Ochrophyta</taxon>
        <taxon>Eustigmatophyceae</taxon>
        <taxon>Eustigmatales</taxon>
        <taxon>Monodopsidaceae</taxon>
        <taxon>Nannochloropsis</taxon>
    </lineage>
</organism>
<reference evidence="2 3" key="1">
    <citation type="journal article" date="2014" name="Mol. Plant">
        <title>Chromosome Scale Genome Assembly and Transcriptome Profiling of Nannochloropsis gaditana in Nitrogen Depletion.</title>
        <authorList>
            <person name="Corteggiani Carpinelli E."/>
            <person name="Telatin A."/>
            <person name="Vitulo N."/>
            <person name="Forcato C."/>
            <person name="D'Angelo M."/>
            <person name="Schiavon R."/>
            <person name="Vezzi A."/>
            <person name="Giacometti G.M."/>
            <person name="Morosinotto T."/>
            <person name="Valle G."/>
        </authorList>
    </citation>
    <scope>NUCLEOTIDE SEQUENCE [LARGE SCALE GENOMIC DNA]</scope>
    <source>
        <strain evidence="2 3">B-31</strain>
    </source>
</reference>
<keyword evidence="3" id="KW-1185">Reference proteome</keyword>